<evidence type="ECO:0000256" key="1">
    <source>
        <dbReference type="ARBA" id="ARBA00010506"/>
    </source>
</evidence>
<dbReference type="STRING" id="1071380.I2GYJ0"/>
<protein>
    <recommendedName>
        <fullName evidence="8">Pre-mRNA-splicing factor CEF1</fullName>
    </recommendedName>
</protein>
<evidence type="ECO:0000259" key="10">
    <source>
        <dbReference type="PROSITE" id="PS50090"/>
    </source>
</evidence>
<keyword evidence="3" id="KW-0747">Spliceosome</keyword>
<dbReference type="InParanoid" id="I2GYJ0"/>
<feature type="compositionally biased region" description="Polar residues" evidence="9">
    <location>
        <begin position="374"/>
        <end position="383"/>
    </location>
</feature>
<dbReference type="PANTHER" id="PTHR45885:SF1">
    <property type="entry name" value="CELL DIVISION CYCLE 5-LIKE PROTEIN"/>
    <property type="match status" value="1"/>
</dbReference>
<dbReference type="InterPro" id="IPR017930">
    <property type="entry name" value="Myb_dom"/>
</dbReference>
<dbReference type="AlphaFoldDB" id="I2GYJ0"/>
<dbReference type="EMBL" id="HE806317">
    <property type="protein sequence ID" value="CCH59192.1"/>
    <property type="molecule type" value="Genomic_DNA"/>
</dbReference>
<gene>
    <name evidence="12" type="primary">TBLA0B03510</name>
    <name evidence="12" type="ORF">TBLA_0B03510</name>
</gene>
<evidence type="ECO:0000313" key="12">
    <source>
        <dbReference type="EMBL" id="CCH59192.1"/>
    </source>
</evidence>
<sequence length="499" mass="57230">MAPPVYVKGGSWSTTEDQILIASIQKYGTHKWNKIASLIPHKTGRQCRERWDQYLNPNVKQQIERPFSKDEETRLIELARIRPGQWLAIGDTLQRPALQCQQHYESLLGEMDGNSLNKNNDLELRARDPHAATRPAIPSETLEGAITTTKENAQGRTTVTTLNEDEREMLAEARARLANTTGKKAQRRARERLREKSRQTARLQRRRELKYAGLAKKSRFSDFNDDEILLEHAPPEGPYDTSLEDQRNAQKLVQYHHKVDHGFLAGQNDNKQGEKRKIAKGQKVEGKVQVDTESILLDEYRKPKFLWSSKNEHVKDEPLKFTIRSRVSTEKQLSKLFAQLPPPLNDFEIILETSDSEPDEDDNNDNTNIFEPSAETNENVSDASDTDNSKSQSEITASDLTFDSAKMPDFNSQESQFEIEEDRSKLLDSINIRLKNIRTLQDMLNDDTNALQTLNNSQSENLILKMNHVRELQTAHHVLYTTIKNDQQAYKGYSDAYTL</sequence>
<dbReference type="GeneID" id="14494727"/>
<dbReference type="FunFam" id="1.10.10.60:FF:000010">
    <property type="entry name" value="Transcriptional activator Myb isoform A"/>
    <property type="match status" value="1"/>
</dbReference>
<evidence type="ECO:0000256" key="7">
    <source>
        <dbReference type="ARBA" id="ARBA00023242"/>
    </source>
</evidence>
<evidence type="ECO:0000256" key="4">
    <source>
        <dbReference type="ARBA" id="ARBA00022737"/>
    </source>
</evidence>
<feature type="compositionally biased region" description="Acidic residues" evidence="9">
    <location>
        <begin position="354"/>
        <end position="364"/>
    </location>
</feature>
<reference evidence="12 13" key="1">
    <citation type="journal article" date="2011" name="Proc. Natl. Acad. Sci. U.S.A.">
        <title>Evolutionary erosion of yeast sex chromosomes by mating-type switching accidents.</title>
        <authorList>
            <person name="Gordon J.L."/>
            <person name="Armisen D."/>
            <person name="Proux-Wera E."/>
            <person name="Oheigeartaigh S.S."/>
            <person name="Byrne K.P."/>
            <person name="Wolfe K.H."/>
        </authorList>
    </citation>
    <scope>NUCLEOTIDE SEQUENCE [LARGE SCALE GENOMIC DNA]</scope>
    <source>
        <strain evidence="13">ATCC 34711 / CBS 6284 / DSM 70876 / NBRC 10599 / NRRL Y-10934 / UCD 77-7</strain>
    </source>
</reference>
<dbReference type="Pfam" id="PF00249">
    <property type="entry name" value="Myb_DNA-binding"/>
    <property type="match status" value="1"/>
</dbReference>
<dbReference type="OMA" id="KYGTHQW"/>
<evidence type="ECO:0000256" key="6">
    <source>
        <dbReference type="ARBA" id="ARBA00023187"/>
    </source>
</evidence>
<dbReference type="SUPFAM" id="SSF46689">
    <property type="entry name" value="Homeodomain-like"/>
    <property type="match status" value="1"/>
</dbReference>
<dbReference type="GO" id="GO:0003677">
    <property type="term" value="F:DNA binding"/>
    <property type="evidence" value="ECO:0007669"/>
    <property type="project" value="UniProtKB-KW"/>
</dbReference>
<organism evidence="12 13">
    <name type="scientific">Henningerozyma blattae (strain ATCC 34711 / CBS 6284 / DSM 70876 / NBRC 10599 / NRRL Y-10934 / UCD 77-7)</name>
    <name type="common">Yeast</name>
    <name type="synonym">Tetrapisispora blattae</name>
    <dbReference type="NCBI Taxonomy" id="1071380"/>
    <lineage>
        <taxon>Eukaryota</taxon>
        <taxon>Fungi</taxon>
        <taxon>Dikarya</taxon>
        <taxon>Ascomycota</taxon>
        <taxon>Saccharomycotina</taxon>
        <taxon>Saccharomycetes</taxon>
        <taxon>Saccharomycetales</taxon>
        <taxon>Saccharomycetaceae</taxon>
        <taxon>Henningerozyma</taxon>
    </lineage>
</organism>
<dbReference type="RefSeq" id="XP_004178711.1">
    <property type="nucleotide sequence ID" value="XM_004178663.1"/>
</dbReference>
<keyword evidence="2" id="KW-0507">mRNA processing</keyword>
<dbReference type="PROSITE" id="PS51294">
    <property type="entry name" value="HTH_MYB"/>
    <property type="match status" value="1"/>
</dbReference>
<keyword evidence="6" id="KW-0508">mRNA splicing</keyword>
<dbReference type="OrthoDB" id="1410009at2759"/>
<feature type="domain" description="HTH myb-type" evidence="11">
    <location>
        <begin position="7"/>
        <end position="59"/>
    </location>
</feature>
<dbReference type="SMART" id="SM00717">
    <property type="entry name" value="SANT"/>
    <property type="match status" value="2"/>
</dbReference>
<evidence type="ECO:0000256" key="9">
    <source>
        <dbReference type="SAM" id="MobiDB-lite"/>
    </source>
</evidence>
<dbReference type="GO" id="GO:0005681">
    <property type="term" value="C:spliceosomal complex"/>
    <property type="evidence" value="ECO:0007669"/>
    <property type="project" value="UniProtKB-KW"/>
</dbReference>
<dbReference type="HOGENOM" id="CLU_009082_2_1_1"/>
<feature type="region of interest" description="Disordered" evidence="9">
    <location>
        <begin position="179"/>
        <end position="208"/>
    </location>
</feature>
<dbReference type="PROSITE" id="PS50090">
    <property type="entry name" value="MYB_LIKE"/>
    <property type="match status" value="1"/>
</dbReference>
<dbReference type="CDD" id="cd00167">
    <property type="entry name" value="SANT"/>
    <property type="match status" value="1"/>
</dbReference>
<proteinExistence type="inferred from homology"/>
<evidence type="ECO:0000256" key="3">
    <source>
        <dbReference type="ARBA" id="ARBA00022728"/>
    </source>
</evidence>
<dbReference type="InterPro" id="IPR001005">
    <property type="entry name" value="SANT/Myb"/>
</dbReference>
<keyword evidence="5" id="KW-0238">DNA-binding</keyword>
<evidence type="ECO:0000313" key="13">
    <source>
        <dbReference type="Proteomes" id="UP000002866"/>
    </source>
</evidence>
<dbReference type="InterPro" id="IPR009057">
    <property type="entry name" value="Homeodomain-like_sf"/>
</dbReference>
<feature type="region of interest" description="Disordered" evidence="9">
    <location>
        <begin position="354"/>
        <end position="395"/>
    </location>
</feature>
<dbReference type="InterPro" id="IPR047242">
    <property type="entry name" value="CDC5L/Cef1"/>
</dbReference>
<evidence type="ECO:0000259" key="11">
    <source>
        <dbReference type="PROSITE" id="PS51294"/>
    </source>
</evidence>
<dbReference type="GO" id="GO:0000398">
    <property type="term" value="P:mRNA splicing, via spliceosome"/>
    <property type="evidence" value="ECO:0007669"/>
    <property type="project" value="InterPro"/>
</dbReference>
<keyword evidence="13" id="KW-1185">Reference proteome</keyword>
<dbReference type="Proteomes" id="UP000002866">
    <property type="component" value="Chromosome 2"/>
</dbReference>
<dbReference type="GO" id="GO:0000974">
    <property type="term" value="C:Prp19 complex"/>
    <property type="evidence" value="ECO:0007669"/>
    <property type="project" value="InterPro"/>
</dbReference>
<dbReference type="FunCoup" id="I2GYJ0">
    <property type="interactions" value="158"/>
</dbReference>
<keyword evidence="4" id="KW-0677">Repeat</keyword>
<evidence type="ECO:0000256" key="5">
    <source>
        <dbReference type="ARBA" id="ARBA00023125"/>
    </source>
</evidence>
<dbReference type="eggNOG" id="KOG0050">
    <property type="taxonomic scope" value="Eukaryota"/>
</dbReference>
<dbReference type="KEGG" id="tbl:TBLA_0B03510"/>
<evidence type="ECO:0000256" key="8">
    <source>
        <dbReference type="ARBA" id="ARBA00034837"/>
    </source>
</evidence>
<keyword evidence="7" id="KW-0539">Nucleus</keyword>
<dbReference type="PANTHER" id="PTHR45885">
    <property type="entry name" value="CELL DIVISION CYCLE 5-LIKE PROTEIN"/>
    <property type="match status" value="1"/>
</dbReference>
<feature type="domain" description="Myb-like" evidence="10">
    <location>
        <begin position="8"/>
        <end position="55"/>
    </location>
</feature>
<name>I2GYJ0_HENB6</name>
<comment type="similarity">
    <text evidence="1">Belongs to the CEF1 family.</text>
</comment>
<evidence type="ECO:0000256" key="2">
    <source>
        <dbReference type="ARBA" id="ARBA00022664"/>
    </source>
</evidence>
<accession>I2GYJ0</accession>
<dbReference type="Gene3D" id="1.10.10.60">
    <property type="entry name" value="Homeodomain-like"/>
    <property type="match status" value="1"/>
</dbReference>